<accession>A0A397SLQ0</accession>
<reference evidence="1 2" key="1">
    <citation type="submission" date="2018-06" db="EMBL/GenBank/DDBJ databases">
        <title>Comparative genomics reveals the genomic features of Rhizophagus irregularis, R. cerebriforme, R. diaphanum and Gigaspora rosea, and their symbiotic lifestyle signature.</title>
        <authorList>
            <person name="Morin E."/>
            <person name="San Clemente H."/>
            <person name="Chen E.C.H."/>
            <person name="De La Providencia I."/>
            <person name="Hainaut M."/>
            <person name="Kuo A."/>
            <person name="Kohler A."/>
            <person name="Murat C."/>
            <person name="Tang N."/>
            <person name="Roy S."/>
            <person name="Loubradou J."/>
            <person name="Henrissat B."/>
            <person name="Grigoriev I.V."/>
            <person name="Corradi N."/>
            <person name="Roux C."/>
            <person name="Martin F.M."/>
        </authorList>
    </citation>
    <scope>NUCLEOTIDE SEQUENCE [LARGE SCALE GENOMIC DNA]</scope>
    <source>
        <strain evidence="1 2">DAOM 227022</strain>
    </source>
</reference>
<sequence length="143" mass="16507">MEYIEVDPLTVLYSQCCIKPKFKNGKLVEETIMKLVNGEITPRDIETITVYTLPNGKTHSLDNRRLYAFKQAIMRGSNFRTVIVIRSSTANDLQKLEKKMKNPPSRDWSVVEVKNDCKPISNSTHALFYFLENILRTTYGESE</sequence>
<proteinExistence type="predicted"/>
<name>A0A397SLQ0_9GLOM</name>
<dbReference type="STRING" id="658196.A0A397SLQ0"/>
<keyword evidence="2" id="KW-1185">Reference proteome</keyword>
<dbReference type="OrthoDB" id="415230at2759"/>
<evidence type="ECO:0000313" key="1">
    <source>
        <dbReference type="EMBL" id="RIA87130.1"/>
    </source>
</evidence>
<dbReference type="EMBL" id="QKYT01000325">
    <property type="protein sequence ID" value="RIA87130.1"/>
    <property type="molecule type" value="Genomic_DNA"/>
</dbReference>
<dbReference type="AlphaFoldDB" id="A0A397SLQ0"/>
<organism evidence="1 2">
    <name type="scientific">Glomus cerebriforme</name>
    <dbReference type="NCBI Taxonomy" id="658196"/>
    <lineage>
        <taxon>Eukaryota</taxon>
        <taxon>Fungi</taxon>
        <taxon>Fungi incertae sedis</taxon>
        <taxon>Mucoromycota</taxon>
        <taxon>Glomeromycotina</taxon>
        <taxon>Glomeromycetes</taxon>
        <taxon>Glomerales</taxon>
        <taxon>Glomeraceae</taxon>
        <taxon>Glomus</taxon>
    </lineage>
</organism>
<comment type="caution">
    <text evidence="1">The sequence shown here is derived from an EMBL/GenBank/DDBJ whole genome shotgun (WGS) entry which is preliminary data.</text>
</comment>
<protein>
    <submittedName>
        <fullName evidence="1">Uncharacterized protein</fullName>
    </submittedName>
</protein>
<gene>
    <name evidence="1" type="ORF">C1645_828233</name>
</gene>
<evidence type="ECO:0000313" key="2">
    <source>
        <dbReference type="Proteomes" id="UP000265703"/>
    </source>
</evidence>
<dbReference type="Proteomes" id="UP000265703">
    <property type="component" value="Unassembled WGS sequence"/>
</dbReference>